<dbReference type="GO" id="GO:0009926">
    <property type="term" value="P:auxin polar transport"/>
    <property type="evidence" value="ECO:0007669"/>
    <property type="project" value="TreeGrafter"/>
</dbReference>
<dbReference type="InterPro" id="IPR045189">
    <property type="entry name" value="UBR4-like"/>
</dbReference>
<comment type="caution">
    <text evidence="1">The sequence shown here is derived from an EMBL/GenBank/DDBJ whole genome shotgun (WGS) entry which is preliminary data.</text>
</comment>
<name>A0AAW2P768_SESRA</name>
<sequence length="184" mass="20328">MILLNQLIDIAPVPASMCREYPGGDCLGLNWEEVCASFSQILGLWSGRKAANMDDLILERYVFVLCWDIQLRDSLRTLASFLNGLRVPDIINMKNFLYVAHAILGQHATRDKYTGIPDLVLSLLQQLHGSLIPKEVGELGWDFLRSGSWLSFVLSLLCTGIQGCTDKNSPPIVSSNQPDCTAGC</sequence>
<dbReference type="EMBL" id="JACGWJ010000018">
    <property type="protein sequence ID" value="KAL0350754.1"/>
    <property type="molecule type" value="Genomic_DNA"/>
</dbReference>
<accession>A0AAW2P768</accession>
<organism evidence="1">
    <name type="scientific">Sesamum radiatum</name>
    <name type="common">Black benniseed</name>
    <dbReference type="NCBI Taxonomy" id="300843"/>
    <lineage>
        <taxon>Eukaryota</taxon>
        <taxon>Viridiplantae</taxon>
        <taxon>Streptophyta</taxon>
        <taxon>Embryophyta</taxon>
        <taxon>Tracheophyta</taxon>
        <taxon>Spermatophyta</taxon>
        <taxon>Magnoliopsida</taxon>
        <taxon>eudicotyledons</taxon>
        <taxon>Gunneridae</taxon>
        <taxon>Pentapetalae</taxon>
        <taxon>asterids</taxon>
        <taxon>lamiids</taxon>
        <taxon>Lamiales</taxon>
        <taxon>Pedaliaceae</taxon>
        <taxon>Sesamum</taxon>
    </lineage>
</organism>
<dbReference type="GO" id="GO:0005829">
    <property type="term" value="C:cytosol"/>
    <property type="evidence" value="ECO:0007669"/>
    <property type="project" value="TreeGrafter"/>
</dbReference>
<protein>
    <submittedName>
        <fullName evidence="1">Auxin transport protein BIG</fullName>
    </submittedName>
</protein>
<dbReference type="AlphaFoldDB" id="A0AAW2P768"/>
<reference evidence="1" key="1">
    <citation type="submission" date="2020-06" db="EMBL/GenBank/DDBJ databases">
        <authorList>
            <person name="Li T."/>
            <person name="Hu X."/>
            <person name="Zhang T."/>
            <person name="Song X."/>
            <person name="Zhang H."/>
            <person name="Dai N."/>
            <person name="Sheng W."/>
            <person name="Hou X."/>
            <person name="Wei L."/>
        </authorList>
    </citation>
    <scope>NUCLEOTIDE SEQUENCE</scope>
    <source>
        <strain evidence="1">G02</strain>
        <tissue evidence="1">Leaf</tissue>
    </source>
</reference>
<reference evidence="1" key="2">
    <citation type="journal article" date="2024" name="Plant">
        <title>Genomic evolution and insights into agronomic trait innovations of Sesamum species.</title>
        <authorList>
            <person name="Miao H."/>
            <person name="Wang L."/>
            <person name="Qu L."/>
            <person name="Liu H."/>
            <person name="Sun Y."/>
            <person name="Le M."/>
            <person name="Wang Q."/>
            <person name="Wei S."/>
            <person name="Zheng Y."/>
            <person name="Lin W."/>
            <person name="Duan Y."/>
            <person name="Cao H."/>
            <person name="Xiong S."/>
            <person name="Wang X."/>
            <person name="Wei L."/>
            <person name="Li C."/>
            <person name="Ma Q."/>
            <person name="Ju M."/>
            <person name="Zhao R."/>
            <person name="Li G."/>
            <person name="Mu C."/>
            <person name="Tian Q."/>
            <person name="Mei H."/>
            <person name="Zhang T."/>
            <person name="Gao T."/>
            <person name="Zhang H."/>
        </authorList>
    </citation>
    <scope>NUCLEOTIDE SEQUENCE</scope>
    <source>
        <strain evidence="1">G02</strain>
    </source>
</reference>
<gene>
    <name evidence="1" type="ORF">Sradi_4224600</name>
</gene>
<dbReference type="GO" id="GO:0009506">
    <property type="term" value="C:plasmodesma"/>
    <property type="evidence" value="ECO:0007669"/>
    <property type="project" value="TreeGrafter"/>
</dbReference>
<dbReference type="PANTHER" id="PTHR21725:SF1">
    <property type="entry name" value="E3 UBIQUITIN-PROTEIN LIGASE UBR4"/>
    <property type="match status" value="1"/>
</dbReference>
<proteinExistence type="predicted"/>
<evidence type="ECO:0000313" key="1">
    <source>
        <dbReference type="EMBL" id="KAL0350754.1"/>
    </source>
</evidence>
<dbReference type="PANTHER" id="PTHR21725">
    <property type="entry name" value="E3 UBIQUITIN-PROTEIN LIGASE UBR4"/>
    <property type="match status" value="1"/>
</dbReference>